<dbReference type="HOGENOM" id="CLU_000579_0_0_3"/>
<organism evidence="3 4">
    <name type="scientific">Planktothrix agardhii (strain NIVA-CYA 126/8)</name>
    <dbReference type="NCBI Taxonomy" id="388467"/>
    <lineage>
        <taxon>Bacteria</taxon>
        <taxon>Bacillati</taxon>
        <taxon>Cyanobacteriota</taxon>
        <taxon>Cyanophyceae</taxon>
        <taxon>Oscillatoriophycideae</taxon>
        <taxon>Oscillatoriales</taxon>
        <taxon>Microcoleaceae</taxon>
        <taxon>Planktothrix</taxon>
    </lineage>
</organism>
<evidence type="ECO:0000313" key="3">
    <source>
        <dbReference type="EMBL" id="KEI69278.1"/>
    </source>
</evidence>
<keyword evidence="4" id="KW-1185">Reference proteome</keyword>
<dbReference type="Proteomes" id="UP000027395">
    <property type="component" value="Chromosome"/>
</dbReference>
<dbReference type="NCBIfam" id="NF038301">
    <property type="entry name" value="EPS_HpsA"/>
    <property type="match status" value="1"/>
</dbReference>
<dbReference type="RefSeq" id="WP_267880433.1">
    <property type="nucleotide sequence ID" value="NZ_CM002803.1"/>
</dbReference>
<keyword evidence="2" id="KW-0472">Membrane</keyword>
<accession>A0A073CNF2</accession>
<dbReference type="PATRIC" id="fig|388467.6.peg.4595"/>
<keyword evidence="2" id="KW-0812">Transmembrane</keyword>
<gene>
    <name evidence="3" type="ORF">A19Y_4657</name>
</gene>
<reference evidence="3 4" key="1">
    <citation type="journal article" date="2014" name="Appl. Environ. Microbiol.">
        <title>Elucidation of insertion elements encoded on plasmids and in vitro construction of shuttle vectors from the toxic cyanobacterium Planktothrix.</title>
        <authorList>
            <person name="Christiansen G."/>
            <person name="Goesmann A."/>
            <person name="Kurmayer R."/>
        </authorList>
    </citation>
    <scope>NUCLEOTIDE SEQUENCE [LARGE SCALE GENOMIC DNA]</scope>
    <source>
        <strain evidence="3 4">NIVA-CYA 126/8</strain>
    </source>
</reference>
<feature type="compositionally biased region" description="Polar residues" evidence="1">
    <location>
        <begin position="796"/>
        <end position="806"/>
    </location>
</feature>
<dbReference type="eggNOG" id="ENOG502Z935">
    <property type="taxonomic scope" value="Bacteria"/>
</dbReference>
<feature type="transmembrane region" description="Helical" evidence="2">
    <location>
        <begin position="51"/>
        <end position="74"/>
    </location>
</feature>
<evidence type="ECO:0000256" key="2">
    <source>
        <dbReference type="SAM" id="Phobius"/>
    </source>
</evidence>
<keyword evidence="2" id="KW-1133">Transmembrane helix</keyword>
<dbReference type="EMBL" id="CM002803">
    <property type="protein sequence ID" value="KEI69278.1"/>
    <property type="molecule type" value="Genomic_DNA"/>
</dbReference>
<dbReference type="STRING" id="388467.A19Y_4657"/>
<sequence>MSQHRSNKFSNPILSFFRSIRISFKRMTRRTMRSLFRVWMRINRQDRYGRAGFVLPTVVMVLLVVVLLTITIMLRSMDRAKMAQYRRVDEQVLQAAAPALDRASAKIDDLLKNGTQRLGLSLQTPSDDELYRVLNSDIYKFEGEERIVIQYDVDGGGISSLTKEVTDNVTLEKRENITTAWRFPVDTNNNGIYDSYVLYGIYFKRPPDTGTPPKLTPRSPLDARSLPMNISQTVSKDCAALGSSAGFIDSSGWARIGGNLKKAFFVYTTTVPIPTDAVPADTTTQKFEFFKGTPSFSALEYQQDRSRVPLTNNAVVYEDDLDISPAPFFNLNGRIFTNSNLIASPRNSGDATKLRFYQVSSPKSCFYTAENSKIIVGGNVINGVVDNDTTANPVEIHLFKEAQEPNKTGKSLSKSNDSVTKKVSEIIYDNKARADLITALVTDQLTKATTNDPEEVKSTVAARQPTTPEQILEYRTEALTRYFKDRSRRIPIINPKKAEASSATIQGSGDTLRPEDKWYLSVKPTDGSDTDITNVGLEKTQLPATDPDAKATELKKEEFELGDRIVAGNNFPYKYYLNQWRSLTDKFYIDGTQVETDPSKGITKWTNPNTNFRYRRTQVQPLPDLGTIGRNGFWEESAASKPEKPLDGIGGLRVVTGAGIYNRNLSFLPPPVPLNRNSSAAAKYDKYDDPDTTALEEFEVVWPDTMPMSPIAGSKVYDKATSSWLDVANPLPTGNAQNSRGDLRMRATAVYHYAKDFVTTEGTIPDREQKPIACVSSYYDPTDSITAKNMAGLRWNSSPSGRSNNGIVYPAPKTERPTSATFSPTTGLFTATPAELGNQANMVFPDGRFVNLPLRNALNTLSDSGKLTLADQSAIDSTLCALDILNGDITPKTYTRTVNNVDVDVDVDVDNITSVSSDIPHGAIREVSFLDSREVKALDIDDVSTPADETFALTANSKLPATYQLPLENRYPLEIRATVLDVQALRNTTITQGVQTGPKNGTNEYMLPFSGIIYASRDDGKPDHSDRTEKEGIKLISSTDYKTDPSRSPNGILLINGKYLARGDVSGGHGVTPPASADGADDVVKEKGLTLISNLPVYIYGEFNLHSQQEFSDKTLNVNNWGTDFYARSTLNKNFACHKGDPRLPDKCKDGDTWRPANVIADAVTVLSRNSTPTDFTAGFRFGYRNEGDFELRNNAYTISINNPAGYDLNVDGDTSDSFNENDFTVLGMQFKGFDLNGNGALDASVPENTINPENTIKSIPAKLARVLNGFNPYNDFAVNGLSSGVTFDVPGDGTPSETYKDNNYYSPITPTTPITGNGINSSYFNNFVTPIQRRGAFSEYVMEICLKLPVSACIPDDWKVIDGTDTKIPAINLVNTTSTVAVNTLKSGTTATPPDVKYQRFPRRVAFVRNTPSNTLKLDGTAPIPIGVNSTGNAMAYAPAACTGIDQCIVFSTTNQPRTQPNALWFQTQVGTTTKTKTWESDQPLWYYDLATTPDTLKTFAVGTTEQPLLVPVLQIHASDNQPSATTTSFPFGSNTAEANTRWLAKSVDSQVFNLVVAAGDTPPRAGEFNGGLQNLVRFLENWYTNATTIRSNEIVGSFMQLSRSGYATAPYQPVTAGLISEGIFGNKATNDQKKYRIINSGGRTPFLTPPTRAWGFDVGLLSQTPDLFTQKFTIPTTITDPDKYFREVSRDDPWVKELLCAKLVDATNKIVGSNAVSITYRPKDCSNGL</sequence>
<dbReference type="InterPro" id="IPR049774">
    <property type="entry name" value="EPS_HpsA-like"/>
</dbReference>
<proteinExistence type="predicted"/>
<evidence type="ECO:0000313" key="4">
    <source>
        <dbReference type="Proteomes" id="UP000027395"/>
    </source>
</evidence>
<feature type="region of interest" description="Disordered" evidence="1">
    <location>
        <begin position="796"/>
        <end position="824"/>
    </location>
</feature>
<evidence type="ECO:0000256" key="1">
    <source>
        <dbReference type="SAM" id="MobiDB-lite"/>
    </source>
</evidence>
<name>A0A073CNF2_PLAA1</name>
<protein>
    <submittedName>
        <fullName evidence="3">Uncharacterized protein</fullName>
    </submittedName>
</protein>